<feature type="compositionally biased region" description="Basic and acidic residues" evidence="4">
    <location>
        <begin position="1148"/>
        <end position="1161"/>
    </location>
</feature>
<dbReference type="GO" id="GO:0010997">
    <property type="term" value="F:anaphase-promoting complex binding"/>
    <property type="evidence" value="ECO:0007669"/>
    <property type="project" value="TreeGrafter"/>
</dbReference>
<dbReference type="Proteomes" id="UP001219355">
    <property type="component" value="Chromosome 3"/>
</dbReference>
<dbReference type="PANTHER" id="PTHR14396:SF10">
    <property type="entry name" value="CLASPIN"/>
    <property type="match status" value="1"/>
</dbReference>
<feature type="region of interest" description="Disordered" evidence="4">
    <location>
        <begin position="882"/>
        <end position="936"/>
    </location>
</feature>
<feature type="compositionally biased region" description="Acidic residues" evidence="4">
    <location>
        <begin position="919"/>
        <end position="930"/>
    </location>
</feature>
<feature type="compositionally biased region" description="Polar residues" evidence="4">
    <location>
        <begin position="50"/>
        <end position="71"/>
    </location>
</feature>
<feature type="compositionally biased region" description="Basic and acidic residues" evidence="4">
    <location>
        <begin position="284"/>
        <end position="294"/>
    </location>
</feature>
<accession>A0AAF0IMU2</accession>
<evidence type="ECO:0000256" key="4">
    <source>
        <dbReference type="SAM" id="MobiDB-lite"/>
    </source>
</evidence>
<evidence type="ECO:0000256" key="1">
    <source>
        <dbReference type="ARBA" id="ARBA00004123"/>
    </source>
</evidence>
<feature type="region of interest" description="Disordered" evidence="4">
    <location>
        <begin position="1"/>
        <end position="308"/>
    </location>
</feature>
<keyword evidence="7" id="KW-1185">Reference proteome</keyword>
<dbReference type="PANTHER" id="PTHR14396">
    <property type="entry name" value="CLASPIN"/>
    <property type="match status" value="1"/>
</dbReference>
<feature type="compositionally biased region" description="Basic and acidic residues" evidence="4">
    <location>
        <begin position="222"/>
        <end position="243"/>
    </location>
</feature>
<keyword evidence="3" id="KW-0539">Nucleus</keyword>
<protein>
    <recommendedName>
        <fullName evidence="5">DNA replication checkpoint mediator MRC1 domain-containing protein</fullName>
    </recommendedName>
</protein>
<feature type="compositionally biased region" description="Acidic residues" evidence="4">
    <location>
        <begin position="81"/>
        <end position="91"/>
    </location>
</feature>
<feature type="compositionally biased region" description="Polar residues" evidence="4">
    <location>
        <begin position="1"/>
        <end position="18"/>
    </location>
</feature>
<reference evidence="6" key="1">
    <citation type="submission" date="2023-03" db="EMBL/GenBank/DDBJ databases">
        <title>Emydomyces testavorans Genome Sequence.</title>
        <authorList>
            <person name="Hoyer L."/>
        </authorList>
    </citation>
    <scope>NUCLEOTIDE SEQUENCE</scope>
    <source>
        <strain evidence="6">16-2883</strain>
    </source>
</reference>
<evidence type="ECO:0000256" key="2">
    <source>
        <dbReference type="ARBA" id="ARBA00022553"/>
    </source>
</evidence>
<evidence type="ECO:0000313" key="6">
    <source>
        <dbReference type="EMBL" id="WEW60179.1"/>
    </source>
</evidence>
<feature type="region of interest" description="Disordered" evidence="4">
    <location>
        <begin position="326"/>
        <end position="392"/>
    </location>
</feature>
<feature type="compositionally biased region" description="Low complexity" evidence="4">
    <location>
        <begin position="98"/>
        <end position="111"/>
    </location>
</feature>
<feature type="region of interest" description="Disordered" evidence="4">
    <location>
        <begin position="1130"/>
        <end position="1182"/>
    </location>
</feature>
<evidence type="ECO:0000313" key="7">
    <source>
        <dbReference type="Proteomes" id="UP001219355"/>
    </source>
</evidence>
<feature type="compositionally biased region" description="Acidic residues" evidence="4">
    <location>
        <begin position="589"/>
        <end position="631"/>
    </location>
</feature>
<feature type="compositionally biased region" description="Polar residues" evidence="4">
    <location>
        <begin position="382"/>
        <end position="391"/>
    </location>
</feature>
<feature type="region of interest" description="Disordered" evidence="4">
    <location>
        <begin position="553"/>
        <end position="711"/>
    </location>
</feature>
<feature type="region of interest" description="Disordered" evidence="4">
    <location>
        <begin position="1227"/>
        <end position="1255"/>
    </location>
</feature>
<feature type="domain" description="DNA replication checkpoint mediator MRC1" evidence="5">
    <location>
        <begin position="893"/>
        <end position="1034"/>
    </location>
</feature>
<dbReference type="GO" id="GO:0033314">
    <property type="term" value="P:mitotic DNA replication checkpoint signaling"/>
    <property type="evidence" value="ECO:0007669"/>
    <property type="project" value="TreeGrafter"/>
</dbReference>
<feature type="compositionally biased region" description="Basic and acidic residues" evidence="4">
    <location>
        <begin position="1075"/>
        <end position="1085"/>
    </location>
</feature>
<dbReference type="Pfam" id="PF09444">
    <property type="entry name" value="MRC1"/>
    <property type="match status" value="1"/>
</dbReference>
<comment type="subcellular location">
    <subcellularLocation>
        <location evidence="1">Nucleus</location>
    </subcellularLocation>
</comment>
<organism evidence="6 7">
    <name type="scientific">Emydomyces testavorans</name>
    <dbReference type="NCBI Taxonomy" id="2070801"/>
    <lineage>
        <taxon>Eukaryota</taxon>
        <taxon>Fungi</taxon>
        <taxon>Dikarya</taxon>
        <taxon>Ascomycota</taxon>
        <taxon>Pezizomycotina</taxon>
        <taxon>Eurotiomycetes</taxon>
        <taxon>Eurotiomycetidae</taxon>
        <taxon>Onygenales</taxon>
        <taxon>Nannizziopsiaceae</taxon>
        <taxon>Emydomyces</taxon>
    </lineage>
</organism>
<feature type="compositionally biased region" description="Basic and acidic residues" evidence="4">
    <location>
        <begin position="553"/>
        <end position="577"/>
    </location>
</feature>
<dbReference type="GO" id="GO:0005634">
    <property type="term" value="C:nucleus"/>
    <property type="evidence" value="ECO:0007669"/>
    <property type="project" value="UniProtKB-SubCell"/>
</dbReference>
<dbReference type="GO" id="GO:0007095">
    <property type="term" value="P:mitotic G2 DNA damage checkpoint signaling"/>
    <property type="evidence" value="ECO:0007669"/>
    <property type="project" value="TreeGrafter"/>
</dbReference>
<feature type="compositionally biased region" description="Basic and acidic residues" evidence="4">
    <location>
        <begin position="882"/>
        <end position="901"/>
    </location>
</feature>
<feature type="compositionally biased region" description="Basic and acidic residues" evidence="4">
    <location>
        <begin position="349"/>
        <end position="362"/>
    </location>
</feature>
<feature type="compositionally biased region" description="Basic and acidic residues" evidence="4">
    <location>
        <begin position="160"/>
        <end position="171"/>
    </location>
</feature>
<sequence length="1329" mass="144981">MSTPSTPRRTASRQTSPVHSDGNGDSPALLTPGKKIKALLAGFDSDSGSEDGNNTGIVRQNAGLSTRSDNLVTDVVKSVDNDDDDEDEEDFPVAPRGRLAARLQAAAQAPDIQDDRVEIHFNESSTRLGGKASEGGDASDNSESSSGAIRTSARRTRALRSKDSSCDDNASHRAFSPLFVPQDSPISRVDSPMRDVARPEHDGVRPQQVSRLQALVAQKRKMREEKERLEAEKQAERMQRLSDSRVQFTSDVGDAEEDDGDDDGESSRRLTQQSRPARKASKKALLEMSRETQRMSRNMQLAHKATTKKKFTLSSFVERFNQKCNVDKRCSSSDSTPESRNLATANSADHSDNDIVELDKHSTPPTSPLPQIDKDNEVADSTGPTDAQTGDETFLKKLDRELLADLDEVNAEIALNAPKHSAPDLAMGNFAKRTTIPRTARQIQVQLSRQAVAENQKNDSDSDLEIVTSPGKARKLAVFENFSSKSSASSDTLRKLKLLARITSPKKNRTLTRAEHEAWLLRQARVQAAKEREEKIAALRAKGVIIQTAEEKARMEDDVEDLMEKAREEGEAIARKEKAAKKKGNGGEDALDVDDSEEDGEYEEDGADEEDDESDDNEELVDEEELGEEDISDRNEIDGGTDVGDQGLIDNQAHEANDSEGDISEISDHGKPTEIPLQRRRKPKLVVSDDEDDEQPTAIVQTPMKPHIPGLEQQRTPLIGLSQAFAMTLGDDQENDEEEDSLAVLRKMPEFDTQVGDLLEPVAQAIVRDSQGQDSGTLDLLADFTQPDAGIVESPAARTMSEFSQIPEPSQDVGFVMSPFDQRRRFLTQRTSSIDTVSIHGDDSPVAKGGGKRLMRGAMYHASDGDDSLLVKPSAFDVMRKAASKRETPFDKKKSKAKDVVDEAAEESEDEFAGLGGASDDDSGEDDELDLTMINDNSAEVVDEQELAALNASHERQRDEGEVNKLLHDITTGALRRKRGMGDGMDLSDSDDERIAARRRAKQREFAKMRKALLADDNVHKIADDPKKQAFFKTIEDRETGDEFDFLRDEYGESNSDTGALVGKALEDSQSNSEEPGKDGRKRPLDTAGSSTLNHPPAKSRRTGGTSLKRPSTLAEIRAQVSSLIGVSESQSLVDVIPDSQPDIAAEEGTHTRSGSEESFSRSEPVQASNPRRRGRVVDRLSLRRAASSNAAMSAAAAAAGPKPGSGAFSSKVAFYSTTAVHEFKRPPPLLLRRTTTNSSSSSASTSSSSSFSSGATAPAAVAVVKSGANVTGKKGAVNYYAAARERERELQLKRNLVRESAASRKAIEEHRARREEALTGLIGRGQWE</sequence>
<proteinExistence type="predicted"/>
<feature type="compositionally biased region" description="Basic and acidic residues" evidence="4">
    <location>
        <begin position="191"/>
        <end position="204"/>
    </location>
</feature>
<evidence type="ECO:0000259" key="5">
    <source>
        <dbReference type="Pfam" id="PF09444"/>
    </source>
</evidence>
<dbReference type="InterPro" id="IPR018564">
    <property type="entry name" value="Repl_chkpnt_MRC1_dom"/>
</dbReference>
<keyword evidence="2" id="KW-0597">Phosphoprotein</keyword>
<feature type="compositionally biased region" description="Low complexity" evidence="4">
    <location>
        <begin position="1235"/>
        <end position="1255"/>
    </location>
</feature>
<dbReference type="EMBL" id="CP120629">
    <property type="protein sequence ID" value="WEW60179.1"/>
    <property type="molecule type" value="Genomic_DNA"/>
</dbReference>
<feature type="compositionally biased region" description="Acidic residues" evidence="4">
    <location>
        <begin position="902"/>
        <end position="912"/>
    </location>
</feature>
<feature type="region of interest" description="Disordered" evidence="4">
    <location>
        <begin position="1044"/>
        <end position="1114"/>
    </location>
</feature>
<evidence type="ECO:0000256" key="3">
    <source>
        <dbReference type="ARBA" id="ARBA00023242"/>
    </source>
</evidence>
<name>A0AAF0IMU2_9EURO</name>
<dbReference type="InterPro" id="IPR024146">
    <property type="entry name" value="Claspin"/>
</dbReference>
<feature type="compositionally biased region" description="Acidic residues" evidence="4">
    <location>
        <begin position="253"/>
        <end position="264"/>
    </location>
</feature>
<gene>
    <name evidence="6" type="ORF">PRK78_005664</name>
</gene>
<feature type="compositionally biased region" description="Polar residues" evidence="4">
    <location>
        <begin position="332"/>
        <end position="348"/>
    </location>
</feature>